<sequence length="78" mass="8766">MLGFSGQHVWREPQHYRPILAILNPVLSLGRVVYSIMTPHHDVNEGVLDHNPSSGHQRVEAYSKLTFGNLDNIGSHSH</sequence>
<evidence type="ECO:0000313" key="1">
    <source>
        <dbReference type="EMBL" id="GLB44599.1"/>
    </source>
</evidence>
<dbReference type="EMBL" id="BRPK01000017">
    <property type="protein sequence ID" value="GLB44599.1"/>
    <property type="molecule type" value="Genomic_DNA"/>
</dbReference>
<keyword evidence="2" id="KW-1185">Reference proteome</keyword>
<organism evidence="1 2">
    <name type="scientific">Lyophyllum shimeji</name>
    <name type="common">Hon-shimeji</name>
    <name type="synonym">Tricholoma shimeji</name>
    <dbReference type="NCBI Taxonomy" id="47721"/>
    <lineage>
        <taxon>Eukaryota</taxon>
        <taxon>Fungi</taxon>
        <taxon>Dikarya</taxon>
        <taxon>Basidiomycota</taxon>
        <taxon>Agaricomycotina</taxon>
        <taxon>Agaricomycetes</taxon>
        <taxon>Agaricomycetidae</taxon>
        <taxon>Agaricales</taxon>
        <taxon>Tricholomatineae</taxon>
        <taxon>Lyophyllaceae</taxon>
        <taxon>Lyophyllum</taxon>
    </lineage>
</organism>
<evidence type="ECO:0000313" key="2">
    <source>
        <dbReference type="Proteomes" id="UP001063166"/>
    </source>
</evidence>
<protein>
    <submittedName>
        <fullName evidence="1">Uncharacterized protein</fullName>
    </submittedName>
</protein>
<accession>A0A9P3PZS3</accession>
<gene>
    <name evidence="1" type="ORF">LshimejAT787_1702260</name>
</gene>
<dbReference type="Proteomes" id="UP001063166">
    <property type="component" value="Unassembled WGS sequence"/>
</dbReference>
<dbReference type="AlphaFoldDB" id="A0A9P3PZS3"/>
<name>A0A9P3PZS3_LYOSH</name>
<comment type="caution">
    <text evidence="1">The sequence shown here is derived from an EMBL/GenBank/DDBJ whole genome shotgun (WGS) entry which is preliminary data.</text>
</comment>
<reference evidence="1" key="1">
    <citation type="submission" date="2022-07" db="EMBL/GenBank/DDBJ databases">
        <title>The genome of Lyophyllum shimeji provides insight into the initial evolution of ectomycorrhizal fungal genome.</title>
        <authorList>
            <person name="Kobayashi Y."/>
            <person name="Shibata T."/>
            <person name="Hirakawa H."/>
            <person name="Shigenobu S."/>
            <person name="Nishiyama T."/>
            <person name="Yamada A."/>
            <person name="Hasebe M."/>
            <person name="Kawaguchi M."/>
        </authorList>
    </citation>
    <scope>NUCLEOTIDE SEQUENCE</scope>
    <source>
        <strain evidence="1">AT787</strain>
    </source>
</reference>
<proteinExistence type="predicted"/>